<dbReference type="RefSeq" id="WP_367772849.1">
    <property type="nucleotide sequence ID" value="NZ_JBFNXR010000031.1"/>
</dbReference>
<evidence type="ECO:0000313" key="3">
    <source>
        <dbReference type="Proteomes" id="UP001556118"/>
    </source>
</evidence>
<keyword evidence="3" id="KW-1185">Reference proteome</keyword>
<dbReference type="Proteomes" id="UP001556118">
    <property type="component" value="Unassembled WGS sequence"/>
</dbReference>
<keyword evidence="1" id="KW-0812">Transmembrane</keyword>
<feature type="transmembrane region" description="Helical" evidence="1">
    <location>
        <begin position="20"/>
        <end position="38"/>
    </location>
</feature>
<evidence type="ECO:0000313" key="2">
    <source>
        <dbReference type="EMBL" id="MEW9855395.1"/>
    </source>
</evidence>
<sequence length="62" mass="6489">MLFRNNTPASTKTERTKLDAAIVASILAMGALNLLVLVDQISPAKAYAASPCNCVISRVALA</sequence>
<protein>
    <submittedName>
        <fullName evidence="2">Uncharacterized protein</fullName>
    </submittedName>
</protein>
<reference evidence="2 3" key="1">
    <citation type="submission" date="2024-06" db="EMBL/GenBank/DDBJ databases">
        <title>Novosphingobium rhizovicinus M1R2S20.</title>
        <authorList>
            <person name="Sun J.-Q."/>
        </authorList>
    </citation>
    <scope>NUCLEOTIDE SEQUENCE [LARGE SCALE GENOMIC DNA]</scope>
    <source>
        <strain evidence="2 3">M1R2S20</strain>
    </source>
</reference>
<keyword evidence="1" id="KW-0472">Membrane</keyword>
<comment type="caution">
    <text evidence="2">The sequence shown here is derived from an EMBL/GenBank/DDBJ whole genome shotgun (WGS) entry which is preliminary data.</text>
</comment>
<dbReference type="EMBL" id="JBFNXR010000031">
    <property type="protein sequence ID" value="MEW9855395.1"/>
    <property type="molecule type" value="Genomic_DNA"/>
</dbReference>
<evidence type="ECO:0000256" key="1">
    <source>
        <dbReference type="SAM" id="Phobius"/>
    </source>
</evidence>
<organism evidence="2 3">
    <name type="scientific">Novosphingobium rhizovicinum</name>
    <dbReference type="NCBI Taxonomy" id="3228928"/>
    <lineage>
        <taxon>Bacteria</taxon>
        <taxon>Pseudomonadati</taxon>
        <taxon>Pseudomonadota</taxon>
        <taxon>Alphaproteobacteria</taxon>
        <taxon>Sphingomonadales</taxon>
        <taxon>Sphingomonadaceae</taxon>
        <taxon>Novosphingobium</taxon>
    </lineage>
</organism>
<keyword evidence="1" id="KW-1133">Transmembrane helix</keyword>
<proteinExistence type="predicted"/>
<accession>A0ABV3RD37</accession>
<gene>
    <name evidence="2" type="ORF">ABUH87_09455</name>
</gene>
<name>A0ABV3RD37_9SPHN</name>